<dbReference type="PANTHER" id="PTHR30469:SF11">
    <property type="entry name" value="BLL4320 PROTEIN"/>
    <property type="match status" value="1"/>
</dbReference>
<dbReference type="Gene3D" id="2.40.50.100">
    <property type="match status" value="1"/>
</dbReference>
<dbReference type="PANTHER" id="PTHR30469">
    <property type="entry name" value="MULTIDRUG RESISTANCE PROTEIN MDTA"/>
    <property type="match status" value="1"/>
</dbReference>
<dbReference type="Gene3D" id="2.40.420.20">
    <property type="match status" value="1"/>
</dbReference>
<dbReference type="GO" id="GO:1990281">
    <property type="term" value="C:efflux pump complex"/>
    <property type="evidence" value="ECO:0007669"/>
    <property type="project" value="TreeGrafter"/>
</dbReference>
<dbReference type="EMBL" id="SMGJ01000005">
    <property type="protein sequence ID" value="TCK68365.1"/>
    <property type="molecule type" value="Genomic_DNA"/>
</dbReference>
<protein>
    <submittedName>
        <fullName evidence="3">Membrane fusion protein (Multidrug efflux system)</fullName>
    </submittedName>
</protein>
<evidence type="ECO:0000313" key="3">
    <source>
        <dbReference type="EMBL" id="TCK68365.1"/>
    </source>
</evidence>
<comment type="similarity">
    <text evidence="1">Belongs to the membrane fusion protein (MFP) (TC 8.A.1) family.</text>
</comment>
<evidence type="ECO:0000256" key="1">
    <source>
        <dbReference type="ARBA" id="ARBA00009477"/>
    </source>
</evidence>
<dbReference type="NCBIfam" id="TIGR01730">
    <property type="entry name" value="RND_mfp"/>
    <property type="match status" value="1"/>
</dbReference>
<proteinExistence type="inferred from homology"/>
<reference evidence="3 4" key="1">
    <citation type="submission" date="2019-03" db="EMBL/GenBank/DDBJ databases">
        <title>Genomic Encyclopedia of Type Strains, Phase IV (KMG-IV): sequencing the most valuable type-strain genomes for metagenomic binning, comparative biology and taxonomic classification.</title>
        <authorList>
            <person name="Goeker M."/>
        </authorList>
    </citation>
    <scope>NUCLEOTIDE SEQUENCE [LARGE SCALE GENOMIC DNA]</scope>
    <source>
        <strain evidence="3 4">DSM 10053</strain>
    </source>
</reference>
<organism evidence="3 4">
    <name type="scientific">Lonepinella koalarum</name>
    <dbReference type="NCBI Taxonomy" id="53417"/>
    <lineage>
        <taxon>Bacteria</taxon>
        <taxon>Pseudomonadati</taxon>
        <taxon>Pseudomonadota</taxon>
        <taxon>Gammaproteobacteria</taxon>
        <taxon>Pasteurellales</taxon>
        <taxon>Pasteurellaceae</taxon>
        <taxon>Lonepinella</taxon>
    </lineage>
</organism>
<keyword evidence="4" id="KW-1185">Reference proteome</keyword>
<dbReference type="Proteomes" id="UP000295496">
    <property type="component" value="Unassembled WGS sequence"/>
</dbReference>
<comment type="caution">
    <text evidence="3">The sequence shown here is derived from an EMBL/GenBank/DDBJ whole genome shotgun (WGS) entry which is preliminary data.</text>
</comment>
<gene>
    <name evidence="3" type="ORF">EV692_1697</name>
</gene>
<dbReference type="InterPro" id="IPR006143">
    <property type="entry name" value="RND_pump_MFP"/>
</dbReference>
<evidence type="ECO:0000313" key="4">
    <source>
        <dbReference type="Proteomes" id="UP000295496"/>
    </source>
</evidence>
<accession>A0A4R1KT86</accession>
<dbReference type="Gene3D" id="1.10.287.470">
    <property type="entry name" value="Helix hairpin bin"/>
    <property type="match status" value="1"/>
</dbReference>
<dbReference type="Pfam" id="PF25917">
    <property type="entry name" value="BSH_RND"/>
    <property type="match status" value="1"/>
</dbReference>
<sequence length="409" mass="45038">MKKKTAICSLLVISLTVIIILGLNQFKQMKHADTLANRPPSTNPVKTLVLTQQDWQPFVQTTGLISSDSTGLAIQASGVVANIAVTSGQSVKKGDLILSLDNTVEEANLNALQAQYNYYKRTYDRYVQLAKTASVSKTDLDKAEYEYKNIANALASEKANINRRKIFAPFDGKLGIINAVEGQFVSLGQQIVNIEDLGDKKIKFFLPQENIAQLHYQQALHIELENPTENRLTLQQLIEQPSSSQHSHNIESCQAYVSNIDNGLDTQTGLIAVEGVIKCDKQPSPFTDGMFAKVKIALPTIPNQFVLPQVAVAYALSGETLYILQDIEQDDRYKTQLSDAFKAKRVAVTTLDRQGNLALVVPNHQDALKAGDKVIVSGMQRLSDGSYVREEALTDVIIGADEPAHKTRL</sequence>
<dbReference type="RefSeq" id="WP_132302297.1">
    <property type="nucleotide sequence ID" value="NZ_CP170642.1"/>
</dbReference>
<feature type="domain" description="Multidrug resistance protein MdtA-like barrel-sandwich hybrid" evidence="2">
    <location>
        <begin position="75"/>
        <end position="194"/>
    </location>
</feature>
<dbReference type="Gene3D" id="2.40.30.170">
    <property type="match status" value="1"/>
</dbReference>
<evidence type="ECO:0000259" key="2">
    <source>
        <dbReference type="Pfam" id="PF25917"/>
    </source>
</evidence>
<name>A0A4R1KT86_9PAST</name>
<dbReference type="AlphaFoldDB" id="A0A4R1KT86"/>
<dbReference type="GO" id="GO:0015562">
    <property type="term" value="F:efflux transmembrane transporter activity"/>
    <property type="evidence" value="ECO:0007669"/>
    <property type="project" value="TreeGrafter"/>
</dbReference>
<dbReference type="SUPFAM" id="SSF111369">
    <property type="entry name" value="HlyD-like secretion proteins"/>
    <property type="match status" value="1"/>
</dbReference>
<dbReference type="InterPro" id="IPR058625">
    <property type="entry name" value="MdtA-like_BSH"/>
</dbReference>